<name>A0A2Z4J9R3_9ACTN</name>
<dbReference type="PANTHER" id="PTHR33204:SF18">
    <property type="entry name" value="TRANSCRIPTIONAL REGULATORY PROTEIN"/>
    <property type="match status" value="1"/>
</dbReference>
<dbReference type="InterPro" id="IPR036390">
    <property type="entry name" value="WH_DNA-bd_sf"/>
</dbReference>
<evidence type="ECO:0000313" key="6">
    <source>
        <dbReference type="Proteomes" id="UP000249616"/>
    </source>
</evidence>
<dbReference type="AlphaFoldDB" id="A0A2Z4J9R3"/>
<evidence type="ECO:0000256" key="2">
    <source>
        <dbReference type="ARBA" id="ARBA00023125"/>
    </source>
</evidence>
<dbReference type="Gene3D" id="1.10.10.10">
    <property type="entry name" value="Winged helix-like DNA-binding domain superfamily/Winged helix DNA-binding domain"/>
    <property type="match status" value="1"/>
</dbReference>
<dbReference type="PROSITE" id="PS51118">
    <property type="entry name" value="HTH_HXLR"/>
    <property type="match status" value="1"/>
</dbReference>
<dbReference type="SUPFAM" id="SSF46785">
    <property type="entry name" value="Winged helix' DNA-binding domain"/>
    <property type="match status" value="1"/>
</dbReference>
<dbReference type="InterPro" id="IPR036388">
    <property type="entry name" value="WH-like_DNA-bd_sf"/>
</dbReference>
<dbReference type="PANTHER" id="PTHR33204">
    <property type="entry name" value="TRANSCRIPTIONAL REGULATOR, MARR FAMILY"/>
    <property type="match status" value="1"/>
</dbReference>
<dbReference type="KEGG" id="scad:DN051_39525"/>
<accession>A0A2Z4J9R3</accession>
<keyword evidence="1" id="KW-0805">Transcription regulation</keyword>
<dbReference type="EMBL" id="CP030073">
    <property type="protein sequence ID" value="AWW41962.1"/>
    <property type="molecule type" value="Genomic_DNA"/>
</dbReference>
<evidence type="ECO:0000313" key="5">
    <source>
        <dbReference type="EMBL" id="AWW41962.1"/>
    </source>
</evidence>
<dbReference type="RefSeq" id="WP_112441777.1">
    <property type="nucleotide sequence ID" value="NZ_CBDRHE010000115.1"/>
</dbReference>
<evidence type="ECO:0000256" key="3">
    <source>
        <dbReference type="ARBA" id="ARBA00023163"/>
    </source>
</evidence>
<dbReference type="GO" id="GO:0003677">
    <property type="term" value="F:DNA binding"/>
    <property type="evidence" value="ECO:0007669"/>
    <property type="project" value="UniProtKB-KW"/>
</dbReference>
<protein>
    <submittedName>
        <fullName evidence="5">Transcriptional regulator</fullName>
    </submittedName>
</protein>
<evidence type="ECO:0000256" key="1">
    <source>
        <dbReference type="ARBA" id="ARBA00023015"/>
    </source>
</evidence>
<reference evidence="5 6" key="1">
    <citation type="journal article" date="2019" name="Int. J. Syst. Evol. Microbiol.">
        <title>Streptomyces cadmiisoli sp. nov., a novel actinomycete isolated from cadmium-contaminated soil.</title>
        <authorList>
            <person name="Li K."/>
            <person name="Tang X."/>
            <person name="Zhao J."/>
            <person name="Guo Y."/>
            <person name="Tang Y."/>
            <person name="Gao J."/>
        </authorList>
    </citation>
    <scope>NUCLEOTIDE SEQUENCE [LARGE SCALE GENOMIC DNA]</scope>
    <source>
        <strain evidence="5 6">ZFG47</strain>
    </source>
</reference>
<dbReference type="Pfam" id="PF01638">
    <property type="entry name" value="HxlR"/>
    <property type="match status" value="1"/>
</dbReference>
<evidence type="ECO:0000259" key="4">
    <source>
        <dbReference type="PROSITE" id="PS51118"/>
    </source>
</evidence>
<gene>
    <name evidence="5" type="ORF">DN051_39525</name>
</gene>
<keyword evidence="3" id="KW-0804">Transcription</keyword>
<proteinExistence type="predicted"/>
<sequence length="166" mass="18416">MKRQELMHSSCPIDRAISEVGDAWTFQILRDAMHGVTRFTDFSKRIGVASNILTARLQKLVAVGIFEIQEAALGNSREYVLTDKGRDLHIVLAALRQWGQSHLFEDDEVITRVVDTRTGRQPRPMTVTAEDGRELGPEDILVVQSRAADPIEAAAPVTGTSPRPKI</sequence>
<keyword evidence="6" id="KW-1185">Reference proteome</keyword>
<feature type="domain" description="HTH hxlR-type" evidence="4">
    <location>
        <begin position="11"/>
        <end position="107"/>
    </location>
</feature>
<dbReference type="Proteomes" id="UP000249616">
    <property type="component" value="Chromosome"/>
</dbReference>
<keyword evidence="2" id="KW-0238">DNA-binding</keyword>
<organism evidence="5 6">
    <name type="scientific">Streptomyces cadmiisoli</name>
    <dbReference type="NCBI Taxonomy" id="2184053"/>
    <lineage>
        <taxon>Bacteria</taxon>
        <taxon>Bacillati</taxon>
        <taxon>Actinomycetota</taxon>
        <taxon>Actinomycetes</taxon>
        <taxon>Kitasatosporales</taxon>
        <taxon>Streptomycetaceae</taxon>
        <taxon>Streptomyces</taxon>
        <taxon>Streptomyces aurantiacus group</taxon>
    </lineage>
</organism>
<dbReference type="InterPro" id="IPR002577">
    <property type="entry name" value="HTH_HxlR"/>
</dbReference>